<dbReference type="EMBL" id="QNRR01000002">
    <property type="protein sequence ID" value="RBP46553.1"/>
    <property type="molecule type" value="Genomic_DNA"/>
</dbReference>
<accession>A0A366HUE4</accession>
<evidence type="ECO:0000313" key="4">
    <source>
        <dbReference type="Proteomes" id="UP000253426"/>
    </source>
</evidence>
<dbReference type="Proteomes" id="UP000253426">
    <property type="component" value="Unassembled WGS sequence"/>
</dbReference>
<comment type="similarity">
    <text evidence="1">Belongs to the amidase family.</text>
</comment>
<dbReference type="InterPro" id="IPR020556">
    <property type="entry name" value="Amidase_CS"/>
</dbReference>
<dbReference type="RefSeq" id="WP_170156988.1">
    <property type="nucleotide sequence ID" value="NZ_QNRR01000002.1"/>
</dbReference>
<dbReference type="AlphaFoldDB" id="A0A366HUE4"/>
<dbReference type="PANTHER" id="PTHR11895">
    <property type="entry name" value="TRANSAMIDASE"/>
    <property type="match status" value="1"/>
</dbReference>
<dbReference type="InterPro" id="IPR000120">
    <property type="entry name" value="Amidase"/>
</dbReference>
<dbReference type="GO" id="GO:0016740">
    <property type="term" value="F:transferase activity"/>
    <property type="evidence" value="ECO:0007669"/>
    <property type="project" value="UniProtKB-KW"/>
</dbReference>
<dbReference type="PROSITE" id="PS00571">
    <property type="entry name" value="AMIDASES"/>
    <property type="match status" value="1"/>
</dbReference>
<dbReference type="PROSITE" id="PS51257">
    <property type="entry name" value="PROKAR_LIPOPROTEIN"/>
    <property type="match status" value="1"/>
</dbReference>
<organism evidence="3 4">
    <name type="scientific">Roseimicrobium gellanilyticum</name>
    <dbReference type="NCBI Taxonomy" id="748857"/>
    <lineage>
        <taxon>Bacteria</taxon>
        <taxon>Pseudomonadati</taxon>
        <taxon>Verrucomicrobiota</taxon>
        <taxon>Verrucomicrobiia</taxon>
        <taxon>Verrucomicrobiales</taxon>
        <taxon>Verrucomicrobiaceae</taxon>
        <taxon>Roseimicrobium</taxon>
    </lineage>
</organism>
<evidence type="ECO:0000313" key="3">
    <source>
        <dbReference type="EMBL" id="RBP46553.1"/>
    </source>
</evidence>
<proteinExistence type="inferred from homology"/>
<gene>
    <name evidence="3" type="ORF">DES53_102944</name>
</gene>
<evidence type="ECO:0000259" key="2">
    <source>
        <dbReference type="Pfam" id="PF01425"/>
    </source>
</evidence>
<dbReference type="PANTHER" id="PTHR11895:SF7">
    <property type="entry name" value="GLUTAMYL-TRNA(GLN) AMIDOTRANSFERASE SUBUNIT A, MITOCHONDRIAL"/>
    <property type="match status" value="1"/>
</dbReference>
<dbReference type="Pfam" id="PF01425">
    <property type="entry name" value="Amidase"/>
    <property type="match status" value="1"/>
</dbReference>
<dbReference type="InterPro" id="IPR023631">
    <property type="entry name" value="Amidase_dom"/>
</dbReference>
<comment type="caution">
    <text evidence="3">The sequence shown here is derived from an EMBL/GenBank/DDBJ whole genome shotgun (WGS) entry which is preliminary data.</text>
</comment>
<reference evidence="3 4" key="1">
    <citation type="submission" date="2018-06" db="EMBL/GenBank/DDBJ databases">
        <title>Genomic Encyclopedia of Type Strains, Phase IV (KMG-IV): sequencing the most valuable type-strain genomes for metagenomic binning, comparative biology and taxonomic classification.</title>
        <authorList>
            <person name="Goeker M."/>
        </authorList>
    </citation>
    <scope>NUCLEOTIDE SEQUENCE [LARGE SCALE GENOMIC DNA]</scope>
    <source>
        <strain evidence="3 4">DSM 25532</strain>
    </source>
</reference>
<dbReference type="SUPFAM" id="SSF75304">
    <property type="entry name" value="Amidase signature (AS) enzymes"/>
    <property type="match status" value="1"/>
</dbReference>
<sequence length="436" mass="46548">MKTLAHRIPVPRAAAGALTLTALLLTSCSFSGLRKPATPEPHAFISYKAPAPGDTNLRLAVKDLIDMKGEVTSAGSEYLYKNAPPATKDAECMKYIRGRRDVTIVGKANLSEFAIGVSGSNDYFGTPVNPVDKSRVPGGSSSGSAVAVAMNLADVALGTDTAGSIRVPACCCGIAGLKTTFGRISTKGVYPISPKYLDTVGPLARDVDGLVNGMELLEPGFQNEYARAKAANPLAKTIRIGRLRVPGTDPAIDDAIDRQLAAAGFTVIPLSAEFHEEWAKAQHDGNLVAAAASYYNNDQIRKHKGVGNRASKAILFGDLVFSRKYDDEAKREAAIARRDHWRDVLRQTFKRVDAIALPVLQRAPYHRNVAFTAIFEAKFIKIQNTVAVNYAGVPAVAIPVPLHKSGAFPVTSVQFVGPANSEAALLNIGRLAEKRS</sequence>
<feature type="domain" description="Amidase" evidence="2">
    <location>
        <begin position="59"/>
        <end position="426"/>
    </location>
</feature>
<dbReference type="InterPro" id="IPR036928">
    <property type="entry name" value="AS_sf"/>
</dbReference>
<evidence type="ECO:0000256" key="1">
    <source>
        <dbReference type="ARBA" id="ARBA00009199"/>
    </source>
</evidence>
<keyword evidence="3" id="KW-0808">Transferase</keyword>
<name>A0A366HUE4_9BACT</name>
<dbReference type="Gene3D" id="3.90.1300.10">
    <property type="entry name" value="Amidase signature (AS) domain"/>
    <property type="match status" value="1"/>
</dbReference>
<keyword evidence="4" id="KW-1185">Reference proteome</keyword>
<protein>
    <submittedName>
        <fullName evidence="3">Asp-tRNA(Asn)/Glu-tRNA(Gln) amidotransferase A subunit family amidase</fullName>
    </submittedName>
</protein>